<keyword evidence="2" id="KW-1185">Reference proteome</keyword>
<organism evidence="1 2">
    <name type="scientific">Sphingomonas piscis</name>
    <dbReference type="NCBI Taxonomy" id="2714943"/>
    <lineage>
        <taxon>Bacteria</taxon>
        <taxon>Pseudomonadati</taxon>
        <taxon>Pseudomonadota</taxon>
        <taxon>Alphaproteobacteria</taxon>
        <taxon>Sphingomonadales</taxon>
        <taxon>Sphingomonadaceae</taxon>
        <taxon>Sphingomonas</taxon>
    </lineage>
</organism>
<gene>
    <name evidence="1" type="ORF">G7077_01315</name>
</gene>
<dbReference type="Proteomes" id="UP000503222">
    <property type="component" value="Chromosome"/>
</dbReference>
<name>A0A6G7YLY9_9SPHN</name>
<dbReference type="EMBL" id="CP049869">
    <property type="protein sequence ID" value="QIK77752.1"/>
    <property type="molecule type" value="Genomic_DNA"/>
</dbReference>
<dbReference type="RefSeq" id="WP_166410147.1">
    <property type="nucleotide sequence ID" value="NZ_CP049869.1"/>
</dbReference>
<evidence type="ECO:0000313" key="2">
    <source>
        <dbReference type="Proteomes" id="UP000503222"/>
    </source>
</evidence>
<proteinExistence type="predicted"/>
<protein>
    <submittedName>
        <fullName evidence="1">Uncharacterized protein</fullName>
    </submittedName>
</protein>
<reference evidence="1 2" key="1">
    <citation type="submission" date="2020-03" db="EMBL/GenBank/DDBJ databases">
        <title>Sphingomonas sp. nov., isolated from fish.</title>
        <authorList>
            <person name="Hyun D.-W."/>
            <person name="Bae J.-W."/>
        </authorList>
    </citation>
    <scope>NUCLEOTIDE SEQUENCE [LARGE SCALE GENOMIC DNA]</scope>
    <source>
        <strain evidence="1 2">HDW15B</strain>
    </source>
</reference>
<evidence type="ECO:0000313" key="1">
    <source>
        <dbReference type="EMBL" id="QIK77752.1"/>
    </source>
</evidence>
<accession>A0A6G7YLY9</accession>
<sequence length="139" mass="15808">MNDNEIVARLLHSGIAEPDFDPFLRKDFFPPQDREMSNVCGEADGVSVVRRLDYTDQDLQQKAVELAGENRTGEGALLARAADLRNIRLSLVPIQAIYIYDDPTDEESGHAILRGIESLDRPEQEELRLSVRLRFDQRI</sequence>
<dbReference type="AlphaFoldDB" id="A0A6G7YLY9"/>
<dbReference type="KEGG" id="spii:G7077_01315"/>